<evidence type="ECO:0000256" key="1">
    <source>
        <dbReference type="SAM" id="MobiDB-lite"/>
    </source>
</evidence>
<dbReference type="EMBL" id="BJYU01000155">
    <property type="protein sequence ID" value="GEO18136.1"/>
    <property type="molecule type" value="Genomic_DNA"/>
</dbReference>
<keyword evidence="3" id="KW-1185">Reference proteome</keyword>
<gene>
    <name evidence="2" type="ORF">MAE02_58320</name>
</gene>
<accession>A0A512C1P2</accession>
<reference evidence="2 3" key="1">
    <citation type="submission" date="2019-07" db="EMBL/GenBank/DDBJ databases">
        <title>Whole genome shotgun sequence of Microvirga aerophila NBRC 106136.</title>
        <authorList>
            <person name="Hosoyama A."/>
            <person name="Uohara A."/>
            <person name="Ohji S."/>
            <person name="Ichikawa N."/>
        </authorList>
    </citation>
    <scope>NUCLEOTIDE SEQUENCE [LARGE SCALE GENOMIC DNA]</scope>
    <source>
        <strain evidence="2 3">NBRC 106136</strain>
    </source>
</reference>
<dbReference type="Proteomes" id="UP000321085">
    <property type="component" value="Unassembled WGS sequence"/>
</dbReference>
<organism evidence="2 3">
    <name type="scientific">Microvirga aerophila</name>
    <dbReference type="NCBI Taxonomy" id="670291"/>
    <lineage>
        <taxon>Bacteria</taxon>
        <taxon>Pseudomonadati</taxon>
        <taxon>Pseudomonadota</taxon>
        <taxon>Alphaproteobacteria</taxon>
        <taxon>Hyphomicrobiales</taxon>
        <taxon>Methylobacteriaceae</taxon>
        <taxon>Microvirga</taxon>
    </lineage>
</organism>
<protein>
    <submittedName>
        <fullName evidence="2">Uncharacterized protein</fullName>
    </submittedName>
</protein>
<proteinExistence type="predicted"/>
<dbReference type="AlphaFoldDB" id="A0A512C1P2"/>
<name>A0A512C1P2_9HYPH</name>
<evidence type="ECO:0000313" key="3">
    <source>
        <dbReference type="Proteomes" id="UP000321085"/>
    </source>
</evidence>
<comment type="caution">
    <text evidence="2">The sequence shown here is derived from an EMBL/GenBank/DDBJ whole genome shotgun (WGS) entry which is preliminary data.</text>
</comment>
<feature type="region of interest" description="Disordered" evidence="1">
    <location>
        <begin position="49"/>
        <end position="85"/>
    </location>
</feature>
<evidence type="ECO:0000313" key="2">
    <source>
        <dbReference type="EMBL" id="GEO18136.1"/>
    </source>
</evidence>
<sequence>MKAKYRPRLCAALPHHSQHDRSIYACHNGDALTNIRYRVELSEAERTELEATLSGGGHPARKRSRQHDADAQSRRAGSVGMGLRDRPALAMRKARAALASRLAITMHGVLRHGSPFQAV</sequence>